<evidence type="ECO:0000256" key="6">
    <source>
        <dbReference type="ARBA" id="ARBA00022989"/>
    </source>
</evidence>
<dbReference type="GO" id="GO:0016776">
    <property type="term" value="F:phosphotransferase activity, phosphate group as acceptor"/>
    <property type="evidence" value="ECO:0007669"/>
    <property type="project" value="TreeGrafter"/>
</dbReference>
<feature type="transmembrane region" description="Helical" evidence="8">
    <location>
        <begin position="173"/>
        <end position="195"/>
    </location>
</feature>
<dbReference type="InterPro" id="IPR017850">
    <property type="entry name" value="Alkaline_phosphatase_core_sf"/>
</dbReference>
<evidence type="ECO:0000256" key="4">
    <source>
        <dbReference type="ARBA" id="ARBA00022679"/>
    </source>
</evidence>
<dbReference type="InterPro" id="IPR058130">
    <property type="entry name" value="PEA_transf_C"/>
</dbReference>
<dbReference type="NCBIfam" id="NF028537">
    <property type="entry name" value="P_eth_NH2_trans"/>
    <property type="match status" value="1"/>
</dbReference>
<proteinExistence type="predicted"/>
<dbReference type="EMBL" id="JXYQ01000024">
    <property type="protein sequence ID" value="KJA10842.1"/>
    <property type="molecule type" value="Genomic_DNA"/>
</dbReference>
<feature type="domain" description="Phosphoethanolamine transferase N-terminal" evidence="10">
    <location>
        <begin position="80"/>
        <end position="227"/>
    </location>
</feature>
<dbReference type="Proteomes" id="UP000032566">
    <property type="component" value="Unassembled WGS sequence"/>
</dbReference>
<dbReference type="GO" id="GO:0005886">
    <property type="term" value="C:plasma membrane"/>
    <property type="evidence" value="ECO:0007669"/>
    <property type="project" value="UniProtKB-SubCell"/>
</dbReference>
<evidence type="ECO:0000256" key="3">
    <source>
        <dbReference type="ARBA" id="ARBA00022519"/>
    </source>
</evidence>
<dbReference type="PANTHER" id="PTHR30443:SF0">
    <property type="entry name" value="PHOSPHOETHANOLAMINE TRANSFERASE EPTA"/>
    <property type="match status" value="1"/>
</dbReference>
<evidence type="ECO:0000256" key="8">
    <source>
        <dbReference type="SAM" id="Phobius"/>
    </source>
</evidence>
<evidence type="ECO:0000256" key="7">
    <source>
        <dbReference type="ARBA" id="ARBA00023136"/>
    </source>
</evidence>
<gene>
    <name evidence="11" type="ORF">RP29_09170</name>
</gene>
<evidence type="ECO:0000256" key="5">
    <source>
        <dbReference type="ARBA" id="ARBA00022692"/>
    </source>
</evidence>
<evidence type="ECO:0000313" key="11">
    <source>
        <dbReference type="EMBL" id="KJA10842.1"/>
    </source>
</evidence>
<dbReference type="Pfam" id="PF08019">
    <property type="entry name" value="EptA_B_N"/>
    <property type="match status" value="1"/>
</dbReference>
<keyword evidence="7 8" id="KW-0472">Membrane</keyword>
<dbReference type="SUPFAM" id="SSF53649">
    <property type="entry name" value="Alkaline phosphatase-like"/>
    <property type="match status" value="1"/>
</dbReference>
<dbReference type="RefSeq" id="WP_044397604.1">
    <property type="nucleotide sequence ID" value="NZ_JXYQ01000024.1"/>
</dbReference>
<dbReference type="PATRIC" id="fig|80878.5.peg.1362"/>
<evidence type="ECO:0000259" key="9">
    <source>
        <dbReference type="Pfam" id="PF00884"/>
    </source>
</evidence>
<dbReference type="CDD" id="cd16017">
    <property type="entry name" value="LptA"/>
    <property type="match status" value="1"/>
</dbReference>
<dbReference type="OrthoDB" id="9786870at2"/>
<dbReference type="InterPro" id="IPR000917">
    <property type="entry name" value="Sulfatase_N"/>
</dbReference>
<feature type="transmembrane region" description="Helical" evidence="8">
    <location>
        <begin position="98"/>
        <end position="120"/>
    </location>
</feature>
<feature type="domain" description="Sulfatase N-terminal" evidence="9">
    <location>
        <begin position="256"/>
        <end position="553"/>
    </location>
</feature>
<evidence type="ECO:0000256" key="1">
    <source>
        <dbReference type="ARBA" id="ARBA00004429"/>
    </source>
</evidence>
<evidence type="ECO:0000313" key="12">
    <source>
        <dbReference type="Proteomes" id="UP000032566"/>
    </source>
</evidence>
<evidence type="ECO:0000256" key="2">
    <source>
        <dbReference type="ARBA" id="ARBA00022475"/>
    </source>
</evidence>
<keyword evidence="2" id="KW-1003">Cell membrane</keyword>
<evidence type="ECO:0000259" key="10">
    <source>
        <dbReference type="Pfam" id="PF08019"/>
    </source>
</evidence>
<dbReference type="PANTHER" id="PTHR30443">
    <property type="entry name" value="INNER MEMBRANE PROTEIN"/>
    <property type="match status" value="1"/>
</dbReference>
<accession>A0A0D7KA70</accession>
<keyword evidence="5 8" id="KW-0812">Transmembrane</keyword>
<feature type="transmembrane region" description="Helical" evidence="8">
    <location>
        <begin position="68"/>
        <end position="91"/>
    </location>
</feature>
<keyword evidence="6 8" id="KW-1133">Transmembrane helix</keyword>
<reference evidence="11 12" key="1">
    <citation type="submission" date="2014-12" db="EMBL/GenBank/DDBJ databases">
        <title>Isolation of bacteria from lake water.</title>
        <authorList>
            <person name="Sheng K.-Y."/>
            <person name="Chin P.-S."/>
            <person name="Chan K.-G."/>
            <person name="Tan G.S."/>
        </authorList>
    </citation>
    <scope>NUCLEOTIDE SEQUENCE [LARGE SCALE GENOMIC DNA]</scope>
    <source>
        <strain evidence="11 12">KY4</strain>
    </source>
</reference>
<comment type="subcellular location">
    <subcellularLocation>
        <location evidence="1">Cell inner membrane</location>
        <topology evidence="1">Multi-pass membrane protein</topology>
    </subcellularLocation>
</comment>
<comment type="caution">
    <text evidence="11">The sequence shown here is derived from an EMBL/GenBank/DDBJ whole genome shotgun (WGS) entry which is preliminary data.</text>
</comment>
<keyword evidence="3" id="KW-0997">Cell inner membrane</keyword>
<dbReference type="InterPro" id="IPR040423">
    <property type="entry name" value="PEA_transferase"/>
</dbReference>
<keyword evidence="4" id="KW-0808">Transferase</keyword>
<dbReference type="Gene3D" id="3.40.720.10">
    <property type="entry name" value="Alkaline Phosphatase, subunit A"/>
    <property type="match status" value="1"/>
</dbReference>
<feature type="transmembrane region" description="Helical" evidence="8">
    <location>
        <begin position="140"/>
        <end position="161"/>
    </location>
</feature>
<dbReference type="STRING" id="80878.RP29_09170"/>
<dbReference type="AlphaFoldDB" id="A0A0D7KA70"/>
<feature type="transmembrane region" description="Helical" evidence="8">
    <location>
        <begin position="34"/>
        <end position="53"/>
    </location>
</feature>
<protein>
    <submittedName>
        <fullName evidence="11">Sulfatase</fullName>
    </submittedName>
</protein>
<organism evidence="11 12">
    <name type="scientific">Acidovorax temperans</name>
    <dbReference type="NCBI Taxonomy" id="80878"/>
    <lineage>
        <taxon>Bacteria</taxon>
        <taxon>Pseudomonadati</taxon>
        <taxon>Pseudomonadota</taxon>
        <taxon>Betaproteobacteria</taxon>
        <taxon>Burkholderiales</taxon>
        <taxon>Comamonadaceae</taxon>
        <taxon>Acidovorax</taxon>
    </lineage>
</organism>
<keyword evidence="12" id="KW-1185">Reference proteome</keyword>
<dbReference type="InterPro" id="IPR012549">
    <property type="entry name" value="EptA-like_N"/>
</dbReference>
<dbReference type="GO" id="GO:0009244">
    <property type="term" value="P:lipopolysaccharide core region biosynthetic process"/>
    <property type="evidence" value="ECO:0007669"/>
    <property type="project" value="TreeGrafter"/>
</dbReference>
<dbReference type="Pfam" id="PF00884">
    <property type="entry name" value="Sulfatase"/>
    <property type="match status" value="1"/>
</dbReference>
<name>A0A0D7KA70_9BURK</name>
<sequence length="584" mass="63340">MPLILQRLLPRAPFFGASHTSSTSQPSAQGLHPAWVVLWISVWMAAVCNVPLWREVLHLPGNTGVRGWAFLAAFMVLVTAGNAALLSLLAWRWTLKPAAGLLVLMAAFGAYFMLAYGIAIDASMLTNVLQTDVKEAGDLLNWQLPLTVGALAVPPVAWLVRQPVRAVAPLRHTLHNAGLFVAAVLVAVGAVLLVFQDFASTMRNHTQLRYLINPLNTVYALGNIATKPLRMDTRTILPVGRDAQLGASYAGQSKPPLLVLVLGETGRAGNFGINGYERDTTPLLAARPDLISAGNAWACGTSTAASVPCMFSHLGRNGYEARRANFEGLMDVLQHAGLAVLWVDNQSGCKGTCDRIPNANTSAQKDPELCPTGSDCLDNIMLKGLDQRLADLPAEQRQRGTVVVLHQMGSHGPAYSKRSAPERKKFLPECTSNALQECDRQQVVNAYDNSIVETDHFLDSVLNWLGKQSNQAQPAMIYVADHGESLGENNIYLHGLPYSIAPDVQKHVPWITWLSPAMQSRTGTATPCLQKELAQQRITHDNYFHSVLGLMDVQTGAYQPELDIFSACRKTVAAKQAAPTPAKS</sequence>